<dbReference type="InterPro" id="IPR025291">
    <property type="entry name" value="DUF4153"/>
</dbReference>
<feature type="transmembrane region" description="Helical" evidence="1">
    <location>
        <begin position="12"/>
        <end position="31"/>
    </location>
</feature>
<dbReference type="AlphaFoldDB" id="A0A0E4HAR6"/>
<keyword evidence="1" id="KW-0472">Membrane</keyword>
<feature type="transmembrane region" description="Helical" evidence="1">
    <location>
        <begin position="343"/>
        <end position="364"/>
    </location>
</feature>
<gene>
    <name evidence="2" type="ORF">PRIO_2767</name>
</gene>
<feature type="transmembrane region" description="Helical" evidence="1">
    <location>
        <begin position="63"/>
        <end position="82"/>
    </location>
</feature>
<keyword evidence="1" id="KW-0812">Transmembrane</keyword>
<dbReference type="KEGG" id="pri:PRIO_2767"/>
<evidence type="ECO:0000313" key="3">
    <source>
        <dbReference type="Proteomes" id="UP000033163"/>
    </source>
</evidence>
<dbReference type="Proteomes" id="UP000033163">
    <property type="component" value="Chromosome I"/>
</dbReference>
<evidence type="ECO:0000313" key="2">
    <source>
        <dbReference type="EMBL" id="CQR55171.1"/>
    </source>
</evidence>
<feature type="transmembrane region" description="Helical" evidence="1">
    <location>
        <begin position="267"/>
        <end position="292"/>
    </location>
</feature>
<evidence type="ECO:0000256" key="1">
    <source>
        <dbReference type="SAM" id="Phobius"/>
    </source>
</evidence>
<dbReference type="EMBL" id="LN831776">
    <property type="protein sequence ID" value="CQR55171.1"/>
    <property type="molecule type" value="Genomic_DNA"/>
</dbReference>
<accession>A0A0E4HAR6</accession>
<feature type="transmembrane region" description="Helical" evidence="1">
    <location>
        <begin position="158"/>
        <end position="180"/>
    </location>
</feature>
<dbReference type="HOGENOM" id="CLU_025121_1_1_9"/>
<reference evidence="3" key="1">
    <citation type="submission" date="2015-03" db="EMBL/GenBank/DDBJ databases">
        <authorList>
            <person name="Wibberg D."/>
        </authorList>
    </citation>
    <scope>NUCLEOTIDE SEQUENCE [LARGE SCALE GENOMIC DNA]</scope>
</reference>
<organism evidence="2 3">
    <name type="scientific">Paenibacillus riograndensis SBR5</name>
    <dbReference type="NCBI Taxonomy" id="1073571"/>
    <lineage>
        <taxon>Bacteria</taxon>
        <taxon>Bacillati</taxon>
        <taxon>Bacillota</taxon>
        <taxon>Bacilli</taxon>
        <taxon>Bacillales</taxon>
        <taxon>Paenibacillaceae</taxon>
        <taxon>Paenibacillus</taxon>
        <taxon>Paenibacillus sonchi group</taxon>
    </lineage>
</organism>
<feature type="transmembrane region" description="Helical" evidence="1">
    <location>
        <begin position="88"/>
        <end position="109"/>
    </location>
</feature>
<proteinExistence type="predicted"/>
<protein>
    <submittedName>
        <fullName evidence="2">Uncharacterized protein</fullName>
    </submittedName>
</protein>
<feature type="transmembrane region" description="Helical" evidence="1">
    <location>
        <begin position="376"/>
        <end position="399"/>
    </location>
</feature>
<keyword evidence="1" id="KW-1133">Transmembrane helix</keyword>
<feature type="transmembrane region" description="Helical" evidence="1">
    <location>
        <begin position="312"/>
        <end position="331"/>
    </location>
</feature>
<feature type="transmembrane region" description="Helical" evidence="1">
    <location>
        <begin position="207"/>
        <end position="228"/>
    </location>
</feature>
<dbReference type="RefSeq" id="WP_046502948.1">
    <property type="nucleotide sequence ID" value="NZ_LN831776.1"/>
</dbReference>
<feature type="transmembrane region" description="Helical" evidence="1">
    <location>
        <begin position="37"/>
        <end position="54"/>
    </location>
</feature>
<name>A0A0E4HAR6_9BACL</name>
<dbReference type="STRING" id="483937.AMQ84_01775"/>
<feature type="transmembrane region" description="Helical" evidence="1">
    <location>
        <begin position="406"/>
        <end position="427"/>
    </location>
</feature>
<dbReference type="Pfam" id="PF13687">
    <property type="entry name" value="DUF4153"/>
    <property type="match status" value="1"/>
</dbReference>
<sequence>MEDQTVPKPERAFQALGAAFLLAVLNQYLFYGKMPGVSYPVFVCLYYVFVLYFAKDKLRKPTVVSYIWLGAIMLLSLTYALFANWLFFGLNLLVIPALILLHMTCMLSYKLPSWSGPLMIGAAAEHLFAQSLRHWGTAPRIIRRMFGGGKLQDERKQVVIKVLTGLGISLPLLLIVTSLLSSADGVFHELLAGIPRMLERLSFGEGFARLLWVLLLGTGMFGLLWGFVDHKVYVWNPKPELNMEDGPSAEPLNELLPQPLTLKVDPVILTTILTVINTVYVLFVSLQFSYLFGAWEGILPEGSTYADYARSGFLELILVTSINFVLLLLSLHSTGPAAARLRTIINTLLYILVLCSVVMLYSAYSRLALYEEAYGYTYIRFLVHAFMIFLGLLLVLAAVRISRVQFPLAPCCLALGLFSYVLINYIGMDHIIAEQNIQRYETSGILDSSYLSRLSPDVTPLLVDFSKQNNGKLDEILREQWDNRTQAARSWPSFNAARFRAERALEHYFAE</sequence>
<dbReference type="PATRIC" id="fig|1073571.4.peg.2953"/>